<dbReference type="EMBL" id="AOKY01000721">
    <property type="protein sequence ID" value="KDB20634.1"/>
    <property type="molecule type" value="Genomic_DNA"/>
</dbReference>
<organism evidence="1 2">
    <name type="scientific">Trichophyton interdigitale (strain MR816)</name>
    <dbReference type="NCBI Taxonomy" id="1215338"/>
    <lineage>
        <taxon>Eukaryota</taxon>
        <taxon>Fungi</taxon>
        <taxon>Dikarya</taxon>
        <taxon>Ascomycota</taxon>
        <taxon>Pezizomycotina</taxon>
        <taxon>Eurotiomycetes</taxon>
        <taxon>Eurotiomycetidae</taxon>
        <taxon>Onygenales</taxon>
        <taxon>Arthrodermataceae</taxon>
        <taxon>Trichophyton</taxon>
    </lineage>
</organism>
<name>A0A059IYN4_TRIIM</name>
<keyword evidence="2" id="KW-1185">Reference proteome</keyword>
<proteinExistence type="predicted"/>
<dbReference type="AlphaFoldDB" id="A0A059IYN4"/>
<comment type="caution">
    <text evidence="1">The sequence shown here is derived from an EMBL/GenBank/DDBJ whole genome shotgun (WGS) entry which is preliminary data.</text>
</comment>
<sequence>MFSSSIVSPVTYLSIRLRQAQCQLPSYFIGTDTGTPMASSCPSSPATLVLWKTRRSFLWSGLHGREALVKRRHGRGHATTGRPCQKCFSQPRSTPCRNTASTKPEILEPLLEIARRPKSTGKSC</sequence>
<evidence type="ECO:0000313" key="1">
    <source>
        <dbReference type="EMBL" id="KDB20634.1"/>
    </source>
</evidence>
<dbReference type="Proteomes" id="UP000024533">
    <property type="component" value="Unassembled WGS sequence"/>
</dbReference>
<gene>
    <name evidence="1" type="ORF">H109_07387</name>
</gene>
<reference evidence="1 2" key="1">
    <citation type="submission" date="2014-02" db="EMBL/GenBank/DDBJ databases">
        <title>The Genome Sequence of Trichophyton interdigitale MR816.</title>
        <authorList>
            <consortium name="The Broad Institute Genomics Platform"/>
            <person name="Cuomo C.A."/>
            <person name="White T.C."/>
            <person name="Graser Y."/>
            <person name="Martinez-Rossi N."/>
            <person name="Heitman J."/>
            <person name="Young S.K."/>
            <person name="Zeng Q."/>
            <person name="Gargeya S."/>
            <person name="Abouelleil A."/>
            <person name="Alvarado L."/>
            <person name="Chapman S.B."/>
            <person name="Gainer-Dewar J."/>
            <person name="Goldberg J."/>
            <person name="Griggs A."/>
            <person name="Gujja S."/>
            <person name="Hansen M."/>
            <person name="Howarth C."/>
            <person name="Imamovic A."/>
            <person name="Larimer J."/>
            <person name="Martinez D."/>
            <person name="Murphy C."/>
            <person name="Pearson M.D."/>
            <person name="Persinoti G."/>
            <person name="Poon T."/>
            <person name="Priest M."/>
            <person name="Roberts A.D."/>
            <person name="Saif S."/>
            <person name="Shea T.D."/>
            <person name="Sykes S.N."/>
            <person name="Wortman J."/>
            <person name="Nusbaum C."/>
            <person name="Birren B."/>
        </authorList>
    </citation>
    <scope>NUCLEOTIDE SEQUENCE [LARGE SCALE GENOMIC DNA]</scope>
    <source>
        <strain evidence="1 2">MR816</strain>
    </source>
</reference>
<protein>
    <submittedName>
        <fullName evidence="1">Uncharacterized protein</fullName>
    </submittedName>
</protein>
<evidence type="ECO:0000313" key="2">
    <source>
        <dbReference type="Proteomes" id="UP000024533"/>
    </source>
</evidence>
<accession>A0A059IYN4</accession>
<dbReference type="HOGENOM" id="CLU_2005532_0_0_1"/>